<name>A0AA96WIB4_9CYAN</name>
<protein>
    <submittedName>
        <fullName evidence="1">Uncharacterized protein</fullName>
    </submittedName>
</protein>
<organism evidence="1">
    <name type="scientific">Leptolyngbya sp. NK1-12</name>
    <dbReference type="NCBI Taxonomy" id="2547451"/>
    <lineage>
        <taxon>Bacteria</taxon>
        <taxon>Bacillati</taxon>
        <taxon>Cyanobacteriota</taxon>
        <taxon>Cyanophyceae</taxon>
        <taxon>Leptolyngbyales</taxon>
        <taxon>Leptolyngbyaceae</taxon>
        <taxon>Leptolyngbya group</taxon>
        <taxon>Leptolyngbya</taxon>
    </lineage>
</organism>
<reference evidence="1" key="1">
    <citation type="submission" date="2020-05" db="EMBL/GenBank/DDBJ databases">
        <authorList>
            <person name="Zhu T."/>
            <person name="Keshari N."/>
            <person name="Lu X."/>
        </authorList>
    </citation>
    <scope>NUCLEOTIDE SEQUENCE</scope>
    <source>
        <strain evidence="1">NK1-12</strain>
    </source>
</reference>
<sequence length="88" mass="10081">MRRRLHRLGLSLLLTAGVIVWQQQENSRSAKHLPFPFTAQTTTAQITTAQTANNHQLPEKANRDSDLRAFLKAVQPLQLLNHDEQKRD</sequence>
<accession>A0AA96WIB4</accession>
<dbReference type="AlphaFoldDB" id="A0AA96WIB4"/>
<proteinExistence type="predicted"/>
<evidence type="ECO:0000313" key="1">
    <source>
        <dbReference type="EMBL" id="WNZ21866.1"/>
    </source>
</evidence>
<gene>
    <name evidence="1" type="ORF">HJG54_02600</name>
</gene>
<dbReference type="RefSeq" id="WP_316433179.1">
    <property type="nucleotide sequence ID" value="NZ_CP053586.1"/>
</dbReference>
<dbReference type="EMBL" id="CP053586">
    <property type="protein sequence ID" value="WNZ21866.1"/>
    <property type="molecule type" value="Genomic_DNA"/>
</dbReference>